<organism evidence="2">
    <name type="scientific">Proteus vulgaris</name>
    <dbReference type="NCBI Taxonomy" id="585"/>
    <lineage>
        <taxon>Bacteria</taxon>
        <taxon>Pseudomonadati</taxon>
        <taxon>Pseudomonadota</taxon>
        <taxon>Gammaproteobacteria</taxon>
        <taxon>Enterobacterales</taxon>
        <taxon>Morganellaceae</taxon>
        <taxon>Proteus</taxon>
    </lineage>
</organism>
<dbReference type="AlphaFoldDB" id="A0A385JM63"/>
<sequence>MYNRKNNNKTDIVFITNVPAFYKINLFNELNKLINIKVFFISDKSKIRNADFSNKEMNFDYEFINKGNFESRNKFFTLARLYSKLKKINYTRVIYPGWEIKELFFLSFFTKKNKNALSIESSILETKINGIKKLLKSIFLNRMNFAYPSGNLQKEILKELHFRGTIFITHGVGLINEPIIKTPLINERNKKKEYLRYLYIGRLSSEKNLELLIQVFNELPNELFIVGTGPLEEHLKEMALYNNIKLVGYINNEKLSDIFNLSDVFILPSKIEPWGLVIEEAISNNLPIIASDMVGCKDDLIQDNGLIFHHNSSDDLKNKMEEMNNNYNVYYKNSKMFDLDKIREKQILSYVDSVRNEK</sequence>
<feature type="domain" description="Glycosyl transferase family 1" evidence="1">
    <location>
        <begin position="186"/>
        <end position="327"/>
    </location>
</feature>
<accession>A0A385JM63</accession>
<dbReference type="SUPFAM" id="SSF53756">
    <property type="entry name" value="UDP-Glycosyltransferase/glycogen phosphorylase"/>
    <property type="match status" value="1"/>
</dbReference>
<proteinExistence type="predicted"/>
<dbReference type="Gene3D" id="3.40.50.2000">
    <property type="entry name" value="Glycogen Phosphorylase B"/>
    <property type="match status" value="2"/>
</dbReference>
<dbReference type="GO" id="GO:0016757">
    <property type="term" value="F:glycosyltransferase activity"/>
    <property type="evidence" value="ECO:0007669"/>
    <property type="project" value="InterPro"/>
</dbReference>
<dbReference type="InterPro" id="IPR050194">
    <property type="entry name" value="Glycosyltransferase_grp1"/>
</dbReference>
<dbReference type="RefSeq" id="WP_161749703.1">
    <property type="nucleotide sequence ID" value="NZ_CP195195.1"/>
</dbReference>
<evidence type="ECO:0000313" key="2">
    <source>
        <dbReference type="EMBL" id="AXY99430.1"/>
    </source>
</evidence>
<reference evidence="2" key="1">
    <citation type="journal article" date="2017" name="PLoS ONE">
        <title>Genetic diversity of the O antigens of Proteus species and the development of a suspension array for molecular serotyping.</title>
        <authorList>
            <person name="Yu X."/>
            <person name="Torzewska A."/>
            <person name="Zhang X."/>
            <person name="Yin Z."/>
            <person name="Drzewiecka D."/>
            <person name="Cao H."/>
            <person name="Liu B."/>
            <person name="Knirel Y.A."/>
            <person name="Rozalski A."/>
            <person name="Wang L."/>
        </authorList>
    </citation>
    <scope>NUCLEOTIDE SEQUENCE</scope>
    <source>
        <strain evidence="2">PrK 25/57</strain>
    </source>
</reference>
<protein>
    <submittedName>
        <fullName evidence="2">Gt2</fullName>
    </submittedName>
</protein>
<dbReference type="CDD" id="cd03801">
    <property type="entry name" value="GT4_PimA-like"/>
    <property type="match status" value="1"/>
</dbReference>
<dbReference type="PANTHER" id="PTHR45947">
    <property type="entry name" value="SULFOQUINOVOSYL TRANSFERASE SQD2"/>
    <property type="match status" value="1"/>
</dbReference>
<dbReference type="EMBL" id="KY710692">
    <property type="protein sequence ID" value="AXY99430.1"/>
    <property type="molecule type" value="Genomic_DNA"/>
</dbReference>
<dbReference type="PANTHER" id="PTHR45947:SF3">
    <property type="entry name" value="SULFOQUINOVOSYL TRANSFERASE SQD2"/>
    <property type="match status" value="1"/>
</dbReference>
<dbReference type="Pfam" id="PF00534">
    <property type="entry name" value="Glycos_transf_1"/>
    <property type="match status" value="1"/>
</dbReference>
<name>A0A385JM63_PROVU</name>
<dbReference type="InterPro" id="IPR001296">
    <property type="entry name" value="Glyco_trans_1"/>
</dbReference>
<evidence type="ECO:0000259" key="1">
    <source>
        <dbReference type="Pfam" id="PF00534"/>
    </source>
</evidence>